<comment type="caution">
    <text evidence="5">The sequence shown here is derived from an EMBL/GenBank/DDBJ whole genome shotgun (WGS) entry which is preliminary data.</text>
</comment>
<dbReference type="InterPro" id="IPR054363">
    <property type="entry name" value="GH95_cat"/>
</dbReference>
<dbReference type="Pfam" id="PF14498">
    <property type="entry name" value="Glyco_hyd_65N_2"/>
    <property type="match status" value="1"/>
</dbReference>
<proteinExistence type="predicted"/>
<gene>
    <name evidence="5" type="ORF">LTR91_016718</name>
</gene>
<accession>A0AAN6QKC0</accession>
<protein>
    <recommendedName>
        <fullName evidence="7">Glycosyl hydrolase family 95 N-terminal domain-containing protein</fullName>
    </recommendedName>
</protein>
<sequence>MIFALVSALLLGQVLGQTVTPPNSKASSSRLWSTSSAATWNNSYLIGNGRLGGAVPGNIASELVYINEDSFWSGGFIYRVNQDALSYLPELQQLVRDGRVVEATNLADIAYTGTPLSARHYDTLATWEITMNHSSKATNGSYERYLDIDDATSGVFYDINGTAYSREYIASQPAGVVAVHIASNTTGAVSLQAHIRRAPDGSLNRSEDYSRRVGNDTMVMGGNDASYPGIQFSAGTRVVAKGGSVYAIGDTVVVDHADEAWLYLQSWTTYRKDDPEAAVLSDLAAIERTYPEIRAEHVTDYQSYAHRVDLSFGNSSAAQLEMTTSQRVAAANSTFDPGFTSLFFQFGRYLLIASSRNGTLAANLQGIWNSQMDPFWGSKYTTNINVEMNYWPALVTNLADLQGPLDDLIAATREKSKNVSAAMYGVENGGWVLHHNTDMWGDAAPQDNYIYSTWWASAAPWMVSHQMEKYRFTGDTTYLRNVYPNLKSAAQFFVGFLSDFEGYKVVNPTISPENAYYPPGDNTTAVAITLGATMDTELLWELFNSIKEANELLHLGDDAFVAQLEALEAKLPPYRENYFGGLQEWIHDYQEAIPGIDHLSPLWAAYPGNQITSYNMTLFNWARETLNHRLQHGSASGGWGTAWCTALSGRFFRPDWATHCITHLLGTQLQPDSLLNNGAPSEFQADANYGMPAGMMELLVQSHESISTAGSPSGYYSPPSYGGSSANSTLTAAFTGDVNKAPLIRLLPALPEAFATAGGGGYVIGLRARGGFEVGIIWDAKGGLVSANITSLIGGTAYVTLGDTPIGQSNGTAVKAAGTGSGVFLKLSTQAGQSYAVTKAYQGRLVLLRC</sequence>
<reference evidence="5" key="1">
    <citation type="submission" date="2023-06" db="EMBL/GenBank/DDBJ databases">
        <title>Black Yeasts Isolated from many extreme environments.</title>
        <authorList>
            <person name="Coleine C."/>
            <person name="Stajich J.E."/>
            <person name="Selbmann L."/>
        </authorList>
    </citation>
    <scope>NUCLEOTIDE SEQUENCE</scope>
    <source>
        <strain evidence="5">CCFEE 5200</strain>
    </source>
</reference>
<organism evidence="5 6">
    <name type="scientific">Friedmanniomyces endolithicus</name>
    <dbReference type="NCBI Taxonomy" id="329885"/>
    <lineage>
        <taxon>Eukaryota</taxon>
        <taxon>Fungi</taxon>
        <taxon>Dikarya</taxon>
        <taxon>Ascomycota</taxon>
        <taxon>Pezizomycotina</taxon>
        <taxon>Dothideomycetes</taxon>
        <taxon>Dothideomycetidae</taxon>
        <taxon>Mycosphaerellales</taxon>
        <taxon>Teratosphaeriaceae</taxon>
        <taxon>Friedmanniomyces</taxon>
    </lineage>
</organism>
<dbReference type="PIRSF" id="PIRSF007663">
    <property type="entry name" value="UCP007663"/>
    <property type="match status" value="1"/>
</dbReference>
<dbReference type="InterPro" id="IPR008928">
    <property type="entry name" value="6-hairpin_glycosidase_sf"/>
</dbReference>
<evidence type="ECO:0000259" key="2">
    <source>
        <dbReference type="Pfam" id="PF14498"/>
    </source>
</evidence>
<feature type="domain" description="Glycosyl hydrolase family 95 catalytic" evidence="4">
    <location>
        <begin position="290"/>
        <end position="699"/>
    </location>
</feature>
<dbReference type="AlphaFoldDB" id="A0AAN6QKC0"/>
<dbReference type="GO" id="GO:0004560">
    <property type="term" value="F:alpha-L-fucosidase activity"/>
    <property type="evidence" value="ECO:0007669"/>
    <property type="project" value="InterPro"/>
</dbReference>
<dbReference type="GO" id="GO:0005975">
    <property type="term" value="P:carbohydrate metabolic process"/>
    <property type="evidence" value="ECO:0007669"/>
    <property type="project" value="InterPro"/>
</dbReference>
<dbReference type="Gene3D" id="2.60.40.1180">
    <property type="entry name" value="Golgi alpha-mannosidase II"/>
    <property type="match status" value="1"/>
</dbReference>
<name>A0AAN6QKC0_9PEZI</name>
<keyword evidence="1" id="KW-0732">Signal</keyword>
<evidence type="ECO:0000259" key="4">
    <source>
        <dbReference type="Pfam" id="PF22124"/>
    </source>
</evidence>
<dbReference type="InterPro" id="IPR016518">
    <property type="entry name" value="Alpha-L-fucosidase"/>
</dbReference>
<dbReference type="SUPFAM" id="SSF48208">
    <property type="entry name" value="Six-hairpin glycosidases"/>
    <property type="match status" value="1"/>
</dbReference>
<evidence type="ECO:0000313" key="6">
    <source>
        <dbReference type="Proteomes" id="UP001175353"/>
    </source>
</evidence>
<dbReference type="InterPro" id="IPR012341">
    <property type="entry name" value="6hp_glycosidase-like_sf"/>
</dbReference>
<evidence type="ECO:0000259" key="3">
    <source>
        <dbReference type="Pfam" id="PF21307"/>
    </source>
</evidence>
<feature type="domain" description="Alpha fucosidase A-like C-terminal" evidence="3">
    <location>
        <begin position="743"/>
        <end position="837"/>
    </location>
</feature>
<dbReference type="InterPro" id="IPR027414">
    <property type="entry name" value="GH95_N_dom"/>
</dbReference>
<dbReference type="InterPro" id="IPR049053">
    <property type="entry name" value="AFCA-like_C"/>
</dbReference>
<dbReference type="InterPro" id="IPR013780">
    <property type="entry name" value="Glyco_hydro_b"/>
</dbReference>
<feature type="signal peptide" evidence="1">
    <location>
        <begin position="1"/>
        <end position="16"/>
    </location>
</feature>
<feature type="chain" id="PRO_5042993806" description="Glycosyl hydrolase family 95 N-terminal domain-containing protein" evidence="1">
    <location>
        <begin position="17"/>
        <end position="850"/>
    </location>
</feature>
<dbReference type="EMBL" id="JAUJLE010000207">
    <property type="protein sequence ID" value="KAK0968460.1"/>
    <property type="molecule type" value="Genomic_DNA"/>
</dbReference>
<evidence type="ECO:0000313" key="5">
    <source>
        <dbReference type="EMBL" id="KAK0968460.1"/>
    </source>
</evidence>
<dbReference type="Pfam" id="PF21307">
    <property type="entry name" value="Glyco_hydro_95_C"/>
    <property type="match status" value="1"/>
</dbReference>
<dbReference type="PANTHER" id="PTHR31084">
    <property type="entry name" value="ALPHA-L-FUCOSIDASE 2"/>
    <property type="match status" value="1"/>
</dbReference>
<keyword evidence="6" id="KW-1185">Reference proteome</keyword>
<evidence type="ECO:0000256" key="1">
    <source>
        <dbReference type="SAM" id="SignalP"/>
    </source>
</evidence>
<feature type="domain" description="Glycosyl hydrolase family 95 N-terminal" evidence="2">
    <location>
        <begin position="31"/>
        <end position="272"/>
    </location>
</feature>
<dbReference type="Proteomes" id="UP001175353">
    <property type="component" value="Unassembled WGS sequence"/>
</dbReference>
<evidence type="ECO:0008006" key="7">
    <source>
        <dbReference type="Google" id="ProtNLM"/>
    </source>
</evidence>
<dbReference type="PANTHER" id="PTHR31084:SF0">
    <property type="entry name" value="ALPHA-L-FUCOSIDASE 2"/>
    <property type="match status" value="1"/>
</dbReference>
<dbReference type="Pfam" id="PF22124">
    <property type="entry name" value="Glyco_hydro_95_cat"/>
    <property type="match status" value="1"/>
</dbReference>
<dbReference type="Gene3D" id="1.50.10.10">
    <property type="match status" value="1"/>
</dbReference>